<feature type="region of interest" description="Disordered" evidence="6">
    <location>
        <begin position="258"/>
        <end position="354"/>
    </location>
</feature>
<keyword evidence="3" id="KW-0479">Metal-binding</keyword>
<evidence type="ECO:0000256" key="3">
    <source>
        <dbReference type="ARBA" id="ARBA00022723"/>
    </source>
</evidence>
<evidence type="ECO:0000256" key="4">
    <source>
        <dbReference type="ARBA" id="ARBA00023002"/>
    </source>
</evidence>
<dbReference type="InterPro" id="IPR006314">
    <property type="entry name" value="Dyp_peroxidase"/>
</dbReference>
<feature type="region of interest" description="Disordered" evidence="6">
    <location>
        <begin position="437"/>
        <end position="465"/>
    </location>
</feature>
<name>A0ABX6P6A1_9BURK</name>
<organism evidence="7 8">
    <name type="scientific">Ramlibacter terrae</name>
    <dbReference type="NCBI Taxonomy" id="2732511"/>
    <lineage>
        <taxon>Bacteria</taxon>
        <taxon>Pseudomonadati</taxon>
        <taxon>Pseudomonadota</taxon>
        <taxon>Betaproteobacteria</taxon>
        <taxon>Burkholderiales</taxon>
        <taxon>Comamonadaceae</taxon>
        <taxon>Ramlibacter</taxon>
    </lineage>
</organism>
<reference evidence="7 8" key="1">
    <citation type="submission" date="2020-05" db="EMBL/GenBank/DDBJ databases">
        <title>Ramlibacter rhizophilus sp. nov., isolated from rhizosphere soil of national flower Mugunghwa from South Korea.</title>
        <authorList>
            <person name="Zheng-Fei Y."/>
            <person name="Huan T."/>
        </authorList>
    </citation>
    <scope>NUCLEOTIDE SEQUENCE [LARGE SCALE GENOMIC DNA]</scope>
    <source>
        <strain evidence="7 8">H242</strain>
    </source>
</reference>
<evidence type="ECO:0000256" key="1">
    <source>
        <dbReference type="ARBA" id="ARBA00001970"/>
    </source>
</evidence>
<comment type="cofactor">
    <cofactor evidence="1">
        <name>heme b</name>
        <dbReference type="ChEBI" id="CHEBI:60344"/>
    </cofactor>
</comment>
<dbReference type="PROSITE" id="PS51404">
    <property type="entry name" value="DYP_PEROXIDASE"/>
    <property type="match status" value="1"/>
</dbReference>
<dbReference type="EMBL" id="CP053418">
    <property type="protein sequence ID" value="QJW85662.1"/>
    <property type="molecule type" value="Genomic_DNA"/>
</dbReference>
<feature type="region of interest" description="Disordered" evidence="6">
    <location>
        <begin position="388"/>
        <end position="412"/>
    </location>
</feature>
<keyword evidence="8" id="KW-1185">Reference proteome</keyword>
<feature type="compositionally biased region" description="Basic residues" evidence="6">
    <location>
        <begin position="258"/>
        <end position="270"/>
    </location>
</feature>
<protein>
    <recommendedName>
        <fullName evidence="9">Dyp-type peroxidase</fullName>
    </recommendedName>
</protein>
<gene>
    <name evidence="7" type="ORF">HK414_27845</name>
</gene>
<proteinExistence type="predicted"/>
<accession>A0ABX6P6A1</accession>
<evidence type="ECO:0008006" key="9">
    <source>
        <dbReference type="Google" id="ProtNLM"/>
    </source>
</evidence>
<feature type="compositionally biased region" description="Basic residues" evidence="6">
    <location>
        <begin position="490"/>
        <end position="503"/>
    </location>
</feature>
<evidence type="ECO:0000313" key="7">
    <source>
        <dbReference type="EMBL" id="QJW85662.1"/>
    </source>
</evidence>
<feature type="region of interest" description="Disordered" evidence="6">
    <location>
        <begin position="480"/>
        <end position="510"/>
    </location>
</feature>
<reference evidence="7 8" key="2">
    <citation type="submission" date="2020-05" db="EMBL/GenBank/DDBJ databases">
        <authorList>
            <person name="Khan S.A."/>
            <person name="Jeon C.O."/>
            <person name="Chun B.H."/>
        </authorList>
    </citation>
    <scope>NUCLEOTIDE SEQUENCE [LARGE SCALE GENOMIC DNA]</scope>
    <source>
        <strain evidence="7 8">H242</strain>
    </source>
</reference>
<dbReference type="PANTHER" id="PTHR30521:SF0">
    <property type="entry name" value="DYP-TYPE PEROXIDASE FAMILY PROTEIN"/>
    <property type="match status" value="1"/>
</dbReference>
<evidence type="ECO:0000256" key="2">
    <source>
        <dbReference type="ARBA" id="ARBA00022559"/>
    </source>
</evidence>
<dbReference type="Proteomes" id="UP000500826">
    <property type="component" value="Chromosome"/>
</dbReference>
<keyword evidence="2" id="KW-0575">Peroxidase</keyword>
<dbReference type="PANTHER" id="PTHR30521">
    <property type="entry name" value="DEFERROCHELATASE/PEROXIDASE"/>
    <property type="match status" value="1"/>
</dbReference>
<dbReference type="InterPro" id="IPR011008">
    <property type="entry name" value="Dimeric_a/b-barrel"/>
</dbReference>
<sequence length="510" mass="54676">MLQVRPRTDRCIGSDDEPILGGGAARQALSAFLHEVPLTVGDDQGQRGLHCTLGFSYRGLEALGMTPAYLRVFSRLAPAFAEGAPLRAAQLGDSGGSAPAHWDYGFGIDHAHVIVTCHGACEALRLLVDKWGASWSPERKEAPLICVGIHEGHRLGAPDGQGGQWVHFGFRDGLVDHHIEGVQGTSRSHWWTALRMRPASSSSATRTTTRATRSRCRPRRARCASSSTTAASACCARWNRTSSVSSALSRTGARRRSRCCARPSRARGSRRSCADAGPMAGGAAGPVRAEGASRERRHAPALRPDAEGTGCPFSSHVRRMDPNGHAGARQRPRTLLRRGMPYGPANWDGTDDRAKPPRGLMGLFFCAGIDDQFEPLLGLWANGPPPGGAAGRLASDPFAGQNDDRKPRRSFRSARCPRCACAASIVDAHPRHRVRVAPHARGRAAHPRRQLPAARRGPVAVSGTGFAARGGAHARCRARTAAGGPLLRPRPQRWRGQRHRLPVGHRGTGA</sequence>
<evidence type="ECO:0000313" key="8">
    <source>
        <dbReference type="Proteomes" id="UP000500826"/>
    </source>
</evidence>
<keyword evidence="4" id="KW-0560">Oxidoreductase</keyword>
<keyword evidence="5" id="KW-0408">Iron</keyword>
<feature type="compositionally biased region" description="Basic residues" evidence="6">
    <location>
        <begin position="437"/>
        <end position="449"/>
    </location>
</feature>
<dbReference type="SUPFAM" id="SSF54909">
    <property type="entry name" value="Dimeric alpha+beta barrel"/>
    <property type="match status" value="2"/>
</dbReference>
<evidence type="ECO:0000256" key="5">
    <source>
        <dbReference type="ARBA" id="ARBA00023004"/>
    </source>
</evidence>
<evidence type="ECO:0000256" key="6">
    <source>
        <dbReference type="SAM" id="MobiDB-lite"/>
    </source>
</evidence>